<keyword evidence="9" id="KW-0418">Kinase</keyword>
<evidence type="ECO:0000256" key="7">
    <source>
        <dbReference type="ARBA" id="ARBA00022679"/>
    </source>
</evidence>
<evidence type="ECO:0000256" key="12">
    <source>
        <dbReference type="SAM" id="MobiDB-lite"/>
    </source>
</evidence>
<keyword evidence="15" id="KW-1185">Reference proteome</keyword>
<feature type="region of interest" description="Disordered" evidence="12">
    <location>
        <begin position="1"/>
        <end position="102"/>
    </location>
</feature>
<evidence type="ECO:0000313" key="15">
    <source>
        <dbReference type="Proteomes" id="UP001276659"/>
    </source>
</evidence>
<dbReference type="InterPro" id="IPR027417">
    <property type="entry name" value="P-loop_NTPase"/>
</dbReference>
<dbReference type="GO" id="GO:0005730">
    <property type="term" value="C:nucleolus"/>
    <property type="evidence" value="ECO:0007669"/>
    <property type="project" value="UniProtKB-SubCell"/>
</dbReference>
<dbReference type="FunFam" id="3.40.50.300:FF:001156">
    <property type="entry name" value="Polynucleotide 5-hydroxyl-kinase grc3"/>
    <property type="match status" value="1"/>
</dbReference>
<gene>
    <name evidence="14" type="ORF">OEA41_004615</name>
</gene>
<evidence type="ECO:0000256" key="9">
    <source>
        <dbReference type="ARBA" id="ARBA00022777"/>
    </source>
</evidence>
<evidence type="ECO:0000256" key="3">
    <source>
        <dbReference type="ARBA" id="ARBA00011003"/>
    </source>
</evidence>
<evidence type="ECO:0000256" key="2">
    <source>
        <dbReference type="ARBA" id="ARBA00004604"/>
    </source>
</evidence>
<dbReference type="GO" id="GO:0005524">
    <property type="term" value="F:ATP binding"/>
    <property type="evidence" value="ECO:0007669"/>
    <property type="project" value="UniProtKB-KW"/>
</dbReference>
<proteinExistence type="inferred from homology"/>
<evidence type="ECO:0000256" key="6">
    <source>
        <dbReference type="ARBA" id="ARBA00022552"/>
    </source>
</evidence>
<dbReference type="PANTHER" id="PTHR12755:SF3">
    <property type="entry name" value="POLYNUCLEOTIDE 5'-HYDROXYL-KINASE NOL9"/>
    <property type="match status" value="1"/>
</dbReference>
<keyword evidence="8" id="KW-0547">Nucleotide-binding</keyword>
<dbReference type="InterPro" id="IPR032319">
    <property type="entry name" value="CLP1_P"/>
</dbReference>
<name>A0AAD9YY76_9LECA</name>
<feature type="compositionally biased region" description="Basic and acidic residues" evidence="12">
    <location>
        <begin position="65"/>
        <end position="80"/>
    </location>
</feature>
<feature type="domain" description="Clp1 P-loop" evidence="13">
    <location>
        <begin position="282"/>
        <end position="479"/>
    </location>
</feature>
<organism evidence="14 15">
    <name type="scientific">Lepraria neglecta</name>
    <dbReference type="NCBI Taxonomy" id="209136"/>
    <lineage>
        <taxon>Eukaryota</taxon>
        <taxon>Fungi</taxon>
        <taxon>Dikarya</taxon>
        <taxon>Ascomycota</taxon>
        <taxon>Pezizomycotina</taxon>
        <taxon>Lecanoromycetes</taxon>
        <taxon>OSLEUM clade</taxon>
        <taxon>Lecanoromycetidae</taxon>
        <taxon>Lecanorales</taxon>
        <taxon>Lecanorineae</taxon>
        <taxon>Stereocaulaceae</taxon>
        <taxon>Lepraria</taxon>
    </lineage>
</organism>
<dbReference type="Gene3D" id="3.40.50.300">
    <property type="entry name" value="P-loop containing nucleotide triphosphate hydrolases"/>
    <property type="match status" value="1"/>
</dbReference>
<evidence type="ECO:0000313" key="14">
    <source>
        <dbReference type="EMBL" id="KAK3168169.1"/>
    </source>
</evidence>
<dbReference type="InterPro" id="IPR045116">
    <property type="entry name" value="Clp1/Grc3"/>
</dbReference>
<evidence type="ECO:0000256" key="1">
    <source>
        <dbReference type="ARBA" id="ARBA00003798"/>
    </source>
</evidence>
<dbReference type="PANTHER" id="PTHR12755">
    <property type="entry name" value="CLEAVAGE/POLYADENYLATION FACTOR IA SUBUNIT CLP1P"/>
    <property type="match status" value="1"/>
</dbReference>
<reference evidence="14" key="1">
    <citation type="submission" date="2022-11" db="EMBL/GenBank/DDBJ databases">
        <title>Chromosomal genome sequence assembly and mating type (MAT) locus characterization of the leprose asexual lichenized fungus Lepraria neglecta (Nyl.) Erichsen.</title>
        <authorList>
            <person name="Allen J.L."/>
            <person name="Pfeffer B."/>
        </authorList>
    </citation>
    <scope>NUCLEOTIDE SEQUENCE</scope>
    <source>
        <strain evidence="14">Allen 5258</strain>
    </source>
</reference>
<feature type="compositionally biased region" description="Acidic residues" evidence="12">
    <location>
        <begin position="86"/>
        <end position="100"/>
    </location>
</feature>
<evidence type="ECO:0000256" key="4">
    <source>
        <dbReference type="ARBA" id="ARBA00018706"/>
    </source>
</evidence>
<dbReference type="Pfam" id="PF16575">
    <property type="entry name" value="CLP1_P"/>
    <property type="match status" value="1"/>
</dbReference>
<comment type="subcellular location">
    <subcellularLocation>
        <location evidence="2">Nucleus</location>
        <location evidence="2">Nucleolus</location>
    </subcellularLocation>
</comment>
<keyword evidence="11" id="KW-0539">Nucleus</keyword>
<sequence>MAGPVSAFAARKAARPSTTVIRPPIETNALPVTEASGEADAPARPKKRRKGGERPKSLDTPQPAAEEKEPSVPIKKHEDVNANGEDAGDIVTEGETDSSDSEIIPQTAAPAQRLSTFIPTRSNVLSETDTEWTVRLHRNDTLAILGQYDIWVRSGAISILGAVIHASSKLHRVYAPSTHSIPSIRPVPNPYGTGNPPVELTILSCGGRIRMLKQIMPKFRRIWNGRETIDGTRRSFINLQSSAEDPYKRPLRILEPPPDWQTTLSQLLASNKERPLAVMACGPKGAGKSTFCRMLANALLLRAPNARREASTVALLDLDPGQPEYSPPGELSLIRLQSYNFGPPFTHPAVSGDDQVIRAHHFGYLSSKDDPQHYYSCALDLFSHYRRMTTNQESCPLIVNCSGWIQGSGLELLTNFMHNLDLTDVIYMSTSGPEEAVDVLKEASTRTNTPLHQLSSQASEVSTRTAADLRMMQTLSYFHLDEPESGNLRWNPYPLVNILPLVVHYAGPRQDILGVMLLGDEQNPEFFDSILEGCVVSIAVIEDDSAISLGRIHDDGREEKGLDTGNEPLDEEMAQNIDDLNGDARHEYSSLPRTPTGIPYIPAKHLTVGPLSPTTSYSLGQALIRGIDIQTQAFHLLTPVPAFHLVGTQTYPKRKIVLIRGRLDTPTWAFAEQIDFERERSRRRERDLGIKEENKPLDVKVLAERQPWASVVEGGRTGSGKVRRIRRDIRYKGQVPVDSSN</sequence>
<accession>A0AAD9YY76</accession>
<evidence type="ECO:0000256" key="11">
    <source>
        <dbReference type="ARBA" id="ARBA00023242"/>
    </source>
</evidence>
<evidence type="ECO:0000256" key="8">
    <source>
        <dbReference type="ARBA" id="ARBA00022741"/>
    </source>
</evidence>
<dbReference type="AlphaFoldDB" id="A0AAD9YY76"/>
<comment type="function">
    <text evidence="1">Polynucleotide 5'-kinase involved in rRNA processing.</text>
</comment>
<dbReference type="GO" id="GO:0000448">
    <property type="term" value="P:cleavage in ITS2 between 5.8S rRNA and LSU-rRNA of tricistronic rRNA transcript (SSU-rRNA, 5.8S rRNA, LSU-rRNA)"/>
    <property type="evidence" value="ECO:0007669"/>
    <property type="project" value="TreeGrafter"/>
</dbReference>
<comment type="caution">
    <text evidence="14">The sequence shown here is derived from an EMBL/GenBank/DDBJ whole genome shotgun (WGS) entry which is preliminary data.</text>
</comment>
<keyword evidence="7" id="KW-0808">Transferase</keyword>
<dbReference type="SUPFAM" id="SSF52540">
    <property type="entry name" value="P-loop containing nucleoside triphosphate hydrolases"/>
    <property type="match status" value="1"/>
</dbReference>
<comment type="similarity">
    <text evidence="3">Belongs to the Clp1 family. NOL9/GRC3 subfamily.</text>
</comment>
<evidence type="ECO:0000259" key="13">
    <source>
        <dbReference type="Pfam" id="PF16575"/>
    </source>
</evidence>
<protein>
    <recommendedName>
        <fullName evidence="5">Polynucleotide 5'-hydroxyl-kinase GRC3</fullName>
    </recommendedName>
    <alternativeName>
        <fullName evidence="4">Polynucleotide 5'-hydroxyl-kinase grc3</fullName>
    </alternativeName>
</protein>
<evidence type="ECO:0000256" key="5">
    <source>
        <dbReference type="ARBA" id="ARBA00019824"/>
    </source>
</evidence>
<dbReference type="EMBL" id="JASNWA010000010">
    <property type="protein sequence ID" value="KAK3168169.1"/>
    <property type="molecule type" value="Genomic_DNA"/>
</dbReference>
<dbReference type="GO" id="GO:0051731">
    <property type="term" value="F:polynucleotide 5'-hydroxyl-kinase activity"/>
    <property type="evidence" value="ECO:0007669"/>
    <property type="project" value="InterPro"/>
</dbReference>
<evidence type="ECO:0000256" key="10">
    <source>
        <dbReference type="ARBA" id="ARBA00022840"/>
    </source>
</evidence>
<keyword evidence="6" id="KW-0698">rRNA processing</keyword>
<keyword evidence="10" id="KW-0067">ATP-binding</keyword>
<dbReference type="Proteomes" id="UP001276659">
    <property type="component" value="Unassembled WGS sequence"/>
</dbReference>